<accession>A0A2P5XCW3</accession>
<evidence type="ECO:0000313" key="3">
    <source>
        <dbReference type="Proteomes" id="UP000239757"/>
    </source>
</evidence>
<dbReference type="Proteomes" id="UP000239757">
    <property type="component" value="Unassembled WGS sequence"/>
</dbReference>
<name>A0A2P5XCW3_GOSBA</name>
<evidence type="ECO:0000313" key="1">
    <source>
        <dbReference type="EMBL" id="KAB2089452.1"/>
    </source>
</evidence>
<dbReference type="EMBL" id="KZ665155">
    <property type="protein sequence ID" value="PPS01181.1"/>
    <property type="molecule type" value="Genomic_DNA"/>
</dbReference>
<evidence type="ECO:0000313" key="4">
    <source>
        <dbReference type="Proteomes" id="UP000327439"/>
    </source>
</evidence>
<protein>
    <submittedName>
        <fullName evidence="2">Uncharacterized protein</fullName>
    </submittedName>
</protein>
<evidence type="ECO:0000313" key="2">
    <source>
        <dbReference type="EMBL" id="PPS01181.1"/>
    </source>
</evidence>
<keyword evidence="4" id="KW-1185">Reference proteome</keyword>
<dbReference type="Proteomes" id="UP000327439">
    <property type="component" value="Chromosome A03"/>
</dbReference>
<dbReference type="OrthoDB" id="10268245at2759"/>
<dbReference type="EMBL" id="CM018204">
    <property type="protein sequence ID" value="KAB2089452.1"/>
    <property type="molecule type" value="Genomic_DNA"/>
</dbReference>
<organism evidence="2 3">
    <name type="scientific">Gossypium barbadense</name>
    <name type="common">Sea Island cotton</name>
    <name type="synonym">Hibiscus barbadensis</name>
    <dbReference type="NCBI Taxonomy" id="3634"/>
    <lineage>
        <taxon>Eukaryota</taxon>
        <taxon>Viridiplantae</taxon>
        <taxon>Streptophyta</taxon>
        <taxon>Embryophyta</taxon>
        <taxon>Tracheophyta</taxon>
        <taxon>Spermatophyta</taxon>
        <taxon>Magnoliopsida</taxon>
        <taxon>eudicotyledons</taxon>
        <taxon>Gunneridae</taxon>
        <taxon>Pentapetalae</taxon>
        <taxon>rosids</taxon>
        <taxon>malvids</taxon>
        <taxon>Malvales</taxon>
        <taxon>Malvaceae</taxon>
        <taxon>Malvoideae</taxon>
        <taxon>Gossypium</taxon>
    </lineage>
</organism>
<dbReference type="AlphaFoldDB" id="A0A2P5XCW3"/>
<gene>
    <name evidence="1" type="ORF">ES319_A03G062500v1</name>
    <name evidence="2" type="ORF">GOBAR_AA19476</name>
</gene>
<reference evidence="1 4" key="2">
    <citation type="submission" date="2019-06" db="EMBL/GenBank/DDBJ databases">
        <title>WGS assembly of Gossypium barbadense.</title>
        <authorList>
            <person name="Chen Z.J."/>
            <person name="Sreedasyam A."/>
            <person name="Ando A."/>
            <person name="Song Q."/>
            <person name="De L."/>
            <person name="Hulse-Kemp A."/>
            <person name="Ding M."/>
            <person name="Ye W."/>
            <person name="Kirkbride R."/>
            <person name="Jenkins J."/>
            <person name="Plott C."/>
            <person name="Lovell J."/>
            <person name="Lin Y.-M."/>
            <person name="Vaughn R."/>
            <person name="Liu B."/>
            <person name="Li W."/>
            <person name="Simpson S."/>
            <person name="Scheffler B."/>
            <person name="Saski C."/>
            <person name="Grover C."/>
            <person name="Hu G."/>
            <person name="Conover J."/>
            <person name="Carlson J."/>
            <person name="Shu S."/>
            <person name="Boston L."/>
            <person name="Williams M."/>
            <person name="Peterson D."/>
            <person name="Mcgee K."/>
            <person name="Jones D."/>
            <person name="Wendel J."/>
            <person name="Stelly D."/>
            <person name="Grimwood J."/>
            <person name="Schmutz J."/>
        </authorList>
    </citation>
    <scope>NUCLEOTIDE SEQUENCE [LARGE SCALE GENOMIC DNA]</scope>
    <source>
        <strain evidence="1">1400233.01</strain>
    </source>
</reference>
<reference evidence="2 3" key="1">
    <citation type="submission" date="2015-01" db="EMBL/GenBank/DDBJ databases">
        <title>Genome of allotetraploid Gossypium barbadense reveals genomic plasticity and fiber elongation in cotton evolution.</title>
        <authorList>
            <person name="Chen X."/>
            <person name="Liu X."/>
            <person name="Zhao B."/>
            <person name="Zheng H."/>
            <person name="Hu Y."/>
            <person name="Lu G."/>
            <person name="Yang C."/>
            <person name="Chen J."/>
            <person name="Shan C."/>
            <person name="Zhang L."/>
            <person name="Zhou Y."/>
            <person name="Wang L."/>
            <person name="Guo W."/>
            <person name="Bai Y."/>
            <person name="Ruan J."/>
            <person name="Shangguan X."/>
            <person name="Mao Y."/>
            <person name="Jiang J."/>
            <person name="Zhu Y."/>
            <person name="Lei J."/>
            <person name="Kang H."/>
            <person name="Chen S."/>
            <person name="He X."/>
            <person name="Wang R."/>
            <person name="Wang Y."/>
            <person name="Chen J."/>
            <person name="Wang L."/>
            <person name="Yu S."/>
            <person name="Wang B."/>
            <person name="Wei J."/>
            <person name="Song S."/>
            <person name="Lu X."/>
            <person name="Gao Z."/>
            <person name="Gu W."/>
            <person name="Deng X."/>
            <person name="Ma D."/>
            <person name="Wang S."/>
            <person name="Liang W."/>
            <person name="Fang L."/>
            <person name="Cai C."/>
            <person name="Zhu X."/>
            <person name="Zhou B."/>
            <person name="Zhang Y."/>
            <person name="Chen Z."/>
            <person name="Xu S."/>
            <person name="Zhu R."/>
            <person name="Wang S."/>
            <person name="Zhang T."/>
            <person name="Zhao G."/>
        </authorList>
    </citation>
    <scope>NUCLEOTIDE SEQUENCE [LARGE SCALE GENOMIC DNA]</scope>
    <source>
        <strain evidence="3">cv. Xinhai21</strain>
        <tissue evidence="2">Leaf</tissue>
    </source>
</reference>
<proteinExistence type="predicted"/>
<sequence>MGIIGVHASTSAVVHDPSRVKTRGDPFTPFWLDIQAGGWPPTIEAAGLRGVNEFRGFPLWCKLAVLGR</sequence>